<comment type="caution">
    <text evidence="1">The sequence shown here is derived from an EMBL/GenBank/DDBJ whole genome shotgun (WGS) entry which is preliminary data.</text>
</comment>
<sequence>MCKFSKIVTGLLPMVFRIFNNYRTKNVAGIVLLFVLFANNLFASPPGYPASYTPAELLTKLLKGEYKTNQQAVRWSATAGDIHEFNGQLGEQNVLYSFIDTTMTIDREGEKIYYTIFHTSPMVINEEGEFVNPNNCHVCGVNLGYFSYIIENDSIYIQKFKRNFATHGSFGEKSYDLSMINLGNGYELLKVDDPYEGMGTASVATRFYQDGELMLSMISNENNRGNRAEDQKGYYEFKTDYAYNNKAHTITVKQTGYRIDEQSGRKIQINKTKKLLVDNYTLHF</sequence>
<reference evidence="1 2" key="1">
    <citation type="submission" date="2024-01" db="EMBL/GenBank/DDBJ databases">
        <title>Pedobacter sp. nov., isolated from oil-contaminated soil.</title>
        <authorList>
            <person name="Le N.T.T."/>
        </authorList>
    </citation>
    <scope>NUCLEOTIDE SEQUENCE [LARGE SCALE GENOMIC DNA]</scope>
    <source>
        <strain evidence="1 2">VNH31</strain>
    </source>
</reference>
<accession>A0ABU7GYP6</accession>
<name>A0ABU7GYP6_9SPHI</name>
<gene>
    <name evidence="1" type="ORF">VRU49_02145</name>
</gene>
<proteinExistence type="predicted"/>
<organism evidence="1 2">
    <name type="scientific">Pedobacter flavus</name>
    <dbReference type="NCBI Taxonomy" id="3113906"/>
    <lineage>
        <taxon>Bacteria</taxon>
        <taxon>Pseudomonadati</taxon>
        <taxon>Bacteroidota</taxon>
        <taxon>Sphingobacteriia</taxon>
        <taxon>Sphingobacteriales</taxon>
        <taxon>Sphingobacteriaceae</taxon>
        <taxon>Pedobacter</taxon>
    </lineage>
</organism>
<keyword evidence="2" id="KW-1185">Reference proteome</keyword>
<dbReference type="RefSeq" id="WP_330145128.1">
    <property type="nucleotide sequence ID" value="NZ_JAZDQU010000001.1"/>
</dbReference>
<dbReference type="EMBL" id="JAZDQU010000001">
    <property type="protein sequence ID" value="MEE1884210.1"/>
    <property type="molecule type" value="Genomic_DNA"/>
</dbReference>
<evidence type="ECO:0000313" key="1">
    <source>
        <dbReference type="EMBL" id="MEE1884210.1"/>
    </source>
</evidence>
<protein>
    <submittedName>
        <fullName evidence="1">Uncharacterized protein</fullName>
    </submittedName>
</protein>
<dbReference type="Proteomes" id="UP001337681">
    <property type="component" value="Unassembled WGS sequence"/>
</dbReference>
<evidence type="ECO:0000313" key="2">
    <source>
        <dbReference type="Proteomes" id="UP001337681"/>
    </source>
</evidence>